<dbReference type="Proteomes" id="UP000828390">
    <property type="component" value="Unassembled WGS sequence"/>
</dbReference>
<comment type="caution">
    <text evidence="1">The sequence shown here is derived from an EMBL/GenBank/DDBJ whole genome shotgun (WGS) entry which is preliminary data.</text>
</comment>
<dbReference type="EMBL" id="JAIWYP010000083">
    <property type="protein sequence ID" value="KAH3690016.1"/>
    <property type="molecule type" value="Genomic_DNA"/>
</dbReference>
<name>A0A9D3Y113_DREPO</name>
<evidence type="ECO:0000313" key="2">
    <source>
        <dbReference type="Proteomes" id="UP000828390"/>
    </source>
</evidence>
<gene>
    <name evidence="1" type="ORF">DPMN_192257</name>
</gene>
<reference evidence="1" key="2">
    <citation type="submission" date="2020-11" db="EMBL/GenBank/DDBJ databases">
        <authorList>
            <person name="McCartney M.A."/>
            <person name="Auch B."/>
            <person name="Kono T."/>
            <person name="Mallez S."/>
            <person name="Becker A."/>
            <person name="Gohl D.M."/>
            <person name="Silverstein K.A.T."/>
            <person name="Koren S."/>
            <person name="Bechman K.B."/>
            <person name="Herman A."/>
            <person name="Abrahante J.E."/>
            <person name="Garbe J."/>
        </authorList>
    </citation>
    <scope>NUCLEOTIDE SEQUENCE</scope>
    <source>
        <strain evidence="1">Duluth1</strain>
        <tissue evidence="1">Whole animal</tissue>
    </source>
</reference>
<proteinExistence type="predicted"/>
<keyword evidence="2" id="KW-1185">Reference proteome</keyword>
<organism evidence="1 2">
    <name type="scientific">Dreissena polymorpha</name>
    <name type="common">Zebra mussel</name>
    <name type="synonym">Mytilus polymorpha</name>
    <dbReference type="NCBI Taxonomy" id="45954"/>
    <lineage>
        <taxon>Eukaryota</taxon>
        <taxon>Metazoa</taxon>
        <taxon>Spiralia</taxon>
        <taxon>Lophotrochozoa</taxon>
        <taxon>Mollusca</taxon>
        <taxon>Bivalvia</taxon>
        <taxon>Autobranchia</taxon>
        <taxon>Heteroconchia</taxon>
        <taxon>Euheterodonta</taxon>
        <taxon>Imparidentia</taxon>
        <taxon>Neoheterodontei</taxon>
        <taxon>Myida</taxon>
        <taxon>Dreissenoidea</taxon>
        <taxon>Dreissenidae</taxon>
        <taxon>Dreissena</taxon>
    </lineage>
</organism>
<accession>A0A9D3Y113</accession>
<sequence length="154" mass="17662">MPIDFATSLTVKHNFHFEPHVGRHCSVFTVSSLWGSFTTTTAITCNGTKYNTHVGIDWNARQDGNGTNRPRRLRGNSSAILVGCTSQNGTIHVLLRIHLQANTYLNTQSPAYIHIYFWEYTSREMRVIDTIAGNSQTHIHSHRLTYIFWEWPSR</sequence>
<reference evidence="1" key="1">
    <citation type="journal article" date="2019" name="bioRxiv">
        <title>The Genome of the Zebra Mussel, Dreissena polymorpha: A Resource for Invasive Species Research.</title>
        <authorList>
            <person name="McCartney M.A."/>
            <person name="Auch B."/>
            <person name="Kono T."/>
            <person name="Mallez S."/>
            <person name="Zhang Y."/>
            <person name="Obille A."/>
            <person name="Becker A."/>
            <person name="Abrahante J.E."/>
            <person name="Garbe J."/>
            <person name="Badalamenti J.P."/>
            <person name="Herman A."/>
            <person name="Mangelson H."/>
            <person name="Liachko I."/>
            <person name="Sullivan S."/>
            <person name="Sone E.D."/>
            <person name="Koren S."/>
            <person name="Silverstein K.A.T."/>
            <person name="Beckman K.B."/>
            <person name="Gohl D.M."/>
        </authorList>
    </citation>
    <scope>NUCLEOTIDE SEQUENCE</scope>
    <source>
        <strain evidence="1">Duluth1</strain>
        <tissue evidence="1">Whole animal</tissue>
    </source>
</reference>
<protein>
    <submittedName>
        <fullName evidence="1">Uncharacterized protein</fullName>
    </submittedName>
</protein>
<evidence type="ECO:0000313" key="1">
    <source>
        <dbReference type="EMBL" id="KAH3690016.1"/>
    </source>
</evidence>
<dbReference type="AlphaFoldDB" id="A0A9D3Y113"/>